<organism evidence="1 2">
    <name type="scientific">Aspergillus ibericus CBS 121593</name>
    <dbReference type="NCBI Taxonomy" id="1448316"/>
    <lineage>
        <taxon>Eukaryota</taxon>
        <taxon>Fungi</taxon>
        <taxon>Dikarya</taxon>
        <taxon>Ascomycota</taxon>
        <taxon>Pezizomycotina</taxon>
        <taxon>Eurotiomycetes</taxon>
        <taxon>Eurotiomycetidae</taxon>
        <taxon>Eurotiales</taxon>
        <taxon>Aspergillaceae</taxon>
        <taxon>Aspergillus</taxon>
        <taxon>Aspergillus subgen. Circumdati</taxon>
    </lineage>
</organism>
<evidence type="ECO:0000313" key="2">
    <source>
        <dbReference type="Proteomes" id="UP000249402"/>
    </source>
</evidence>
<sequence>MDASLPRWPLSCSSTPILLSHCVATKTRNDGHRIGIHSRSPSIPSPLRTPCSYDILRPSQLFPEKNRMIMGLLIGCFTDHLLPFIYVHPDENNPGVHRTAGVPREH</sequence>
<protein>
    <submittedName>
        <fullName evidence="1">Uncharacterized protein</fullName>
    </submittedName>
</protein>
<reference evidence="1 2" key="1">
    <citation type="submission" date="2018-02" db="EMBL/GenBank/DDBJ databases">
        <title>The genomes of Aspergillus section Nigri reveals drivers in fungal speciation.</title>
        <authorList>
            <consortium name="DOE Joint Genome Institute"/>
            <person name="Vesth T.C."/>
            <person name="Nybo J."/>
            <person name="Theobald S."/>
            <person name="Brandl J."/>
            <person name="Frisvad J.C."/>
            <person name="Nielsen K.F."/>
            <person name="Lyhne E.K."/>
            <person name="Kogle M.E."/>
            <person name="Kuo A."/>
            <person name="Riley R."/>
            <person name="Clum A."/>
            <person name="Nolan M."/>
            <person name="Lipzen A."/>
            <person name="Salamov A."/>
            <person name="Henrissat B."/>
            <person name="Wiebenga A."/>
            <person name="De vries R.P."/>
            <person name="Grigoriev I.V."/>
            <person name="Mortensen U.H."/>
            <person name="Andersen M.R."/>
            <person name="Baker S.E."/>
        </authorList>
    </citation>
    <scope>NUCLEOTIDE SEQUENCE [LARGE SCALE GENOMIC DNA]</scope>
    <source>
        <strain evidence="1 2">CBS 121593</strain>
    </source>
</reference>
<name>A0A395GZJ2_9EURO</name>
<keyword evidence="2" id="KW-1185">Reference proteome</keyword>
<accession>A0A395GZJ2</accession>
<dbReference type="Proteomes" id="UP000249402">
    <property type="component" value="Unassembled WGS sequence"/>
</dbReference>
<dbReference type="VEuPathDB" id="FungiDB:BO80DRAFT_87485"/>
<dbReference type="GeneID" id="37229743"/>
<dbReference type="AlphaFoldDB" id="A0A395GZJ2"/>
<gene>
    <name evidence="1" type="ORF">BO80DRAFT_87485</name>
</gene>
<dbReference type="RefSeq" id="XP_025575080.1">
    <property type="nucleotide sequence ID" value="XM_025724878.1"/>
</dbReference>
<dbReference type="EMBL" id="KZ824438">
    <property type="protein sequence ID" value="RAL00753.1"/>
    <property type="molecule type" value="Genomic_DNA"/>
</dbReference>
<proteinExistence type="predicted"/>
<evidence type="ECO:0000313" key="1">
    <source>
        <dbReference type="EMBL" id="RAL00753.1"/>
    </source>
</evidence>